<sequence length="97" mass="10647">MPSFKDLRGVEIIVGDILWHPKRVSSAMWLDAKRVVSIDEKGVKTVPADAAPGYAPRLLNIPRYCVVDLDARKNGFPNEQEVAAENVAAGQYAKAKL</sequence>
<evidence type="ECO:0000313" key="2">
    <source>
        <dbReference type="Proteomes" id="UP000616151"/>
    </source>
</evidence>
<organism evidence="1 2">
    <name type="scientific">Taklimakanibacter albus</name>
    <dbReference type="NCBI Taxonomy" id="2800327"/>
    <lineage>
        <taxon>Bacteria</taxon>
        <taxon>Pseudomonadati</taxon>
        <taxon>Pseudomonadota</taxon>
        <taxon>Alphaproteobacteria</taxon>
        <taxon>Hyphomicrobiales</taxon>
        <taxon>Aestuariivirgaceae</taxon>
        <taxon>Taklimakanibacter</taxon>
    </lineage>
</organism>
<name>A0ACC5RFX1_9HYPH</name>
<accession>A0ACC5RFX1</accession>
<dbReference type="Proteomes" id="UP000616151">
    <property type="component" value="Unassembled WGS sequence"/>
</dbReference>
<evidence type="ECO:0000313" key="1">
    <source>
        <dbReference type="EMBL" id="MBK1871552.1"/>
    </source>
</evidence>
<protein>
    <submittedName>
        <fullName evidence="1">Uncharacterized protein</fullName>
    </submittedName>
</protein>
<comment type="caution">
    <text evidence="1">The sequence shown here is derived from an EMBL/GenBank/DDBJ whole genome shotgun (WGS) entry which is preliminary data.</text>
</comment>
<dbReference type="EMBL" id="JAENHL010000009">
    <property type="protein sequence ID" value="MBK1871552.1"/>
    <property type="molecule type" value="Genomic_DNA"/>
</dbReference>
<proteinExistence type="predicted"/>
<gene>
    <name evidence="1" type="ORF">JHL16_34620</name>
</gene>
<reference evidence="1" key="1">
    <citation type="submission" date="2021-01" db="EMBL/GenBank/DDBJ databases">
        <authorList>
            <person name="Sun Q."/>
        </authorList>
    </citation>
    <scope>NUCLEOTIDE SEQUENCE</scope>
    <source>
        <strain evidence="1">YIM B02566</strain>
    </source>
</reference>
<keyword evidence="2" id="KW-1185">Reference proteome</keyword>